<keyword evidence="2" id="KW-0479">Metal-binding</keyword>
<feature type="domain" description="4Fe-4S ferredoxin-type" evidence="6">
    <location>
        <begin position="308"/>
        <end position="335"/>
    </location>
</feature>
<dbReference type="InterPro" id="IPR050572">
    <property type="entry name" value="Fe-S_Ferredoxin"/>
</dbReference>
<dbReference type="PANTHER" id="PTHR43687:SF1">
    <property type="entry name" value="FERREDOXIN III"/>
    <property type="match status" value="1"/>
</dbReference>
<dbReference type="Pfam" id="PF00037">
    <property type="entry name" value="Fer4"/>
    <property type="match status" value="2"/>
</dbReference>
<dbReference type="OrthoDB" id="9672at2"/>
<evidence type="ECO:0000259" key="6">
    <source>
        <dbReference type="PROSITE" id="PS51379"/>
    </source>
</evidence>
<dbReference type="PROSITE" id="PS51379">
    <property type="entry name" value="4FE4S_FER_2"/>
    <property type="match status" value="3"/>
</dbReference>
<evidence type="ECO:0000256" key="3">
    <source>
        <dbReference type="ARBA" id="ARBA00023004"/>
    </source>
</evidence>
<protein>
    <submittedName>
        <fullName evidence="7">4Fe-4S binding domain-containing protein</fullName>
    </submittedName>
</protein>
<feature type="domain" description="4Fe-4S ferredoxin-type" evidence="6">
    <location>
        <begin position="53"/>
        <end position="82"/>
    </location>
</feature>
<dbReference type="SUPFAM" id="SSF54862">
    <property type="entry name" value="4Fe-4S ferredoxins"/>
    <property type="match status" value="2"/>
</dbReference>
<evidence type="ECO:0000313" key="7">
    <source>
        <dbReference type="EMBL" id="SDM39203.1"/>
    </source>
</evidence>
<keyword evidence="8" id="KW-1185">Reference proteome</keyword>
<evidence type="ECO:0000256" key="4">
    <source>
        <dbReference type="ARBA" id="ARBA00023014"/>
    </source>
</evidence>
<gene>
    <name evidence="7" type="ORF">SAMN04488692_13121</name>
</gene>
<proteinExistence type="predicted"/>
<accession>A0A1G9SUU5</accession>
<dbReference type="Proteomes" id="UP000199476">
    <property type="component" value="Unassembled WGS sequence"/>
</dbReference>
<organism evidence="7 8">
    <name type="scientific">Halarsenatibacter silvermanii</name>
    <dbReference type="NCBI Taxonomy" id="321763"/>
    <lineage>
        <taxon>Bacteria</taxon>
        <taxon>Bacillati</taxon>
        <taxon>Bacillota</taxon>
        <taxon>Clostridia</taxon>
        <taxon>Halanaerobiales</taxon>
        <taxon>Halarsenatibacteraceae</taxon>
        <taxon>Halarsenatibacter</taxon>
    </lineage>
</organism>
<dbReference type="PANTHER" id="PTHR43687">
    <property type="entry name" value="ADENYLYLSULFATE REDUCTASE, BETA SUBUNIT"/>
    <property type="match status" value="1"/>
</dbReference>
<dbReference type="EMBL" id="FNGO01000031">
    <property type="protein sequence ID" value="SDM39203.1"/>
    <property type="molecule type" value="Genomic_DNA"/>
</dbReference>
<evidence type="ECO:0000256" key="1">
    <source>
        <dbReference type="ARBA" id="ARBA00022485"/>
    </source>
</evidence>
<evidence type="ECO:0000256" key="5">
    <source>
        <dbReference type="SAM" id="MobiDB-lite"/>
    </source>
</evidence>
<keyword evidence="4" id="KW-0411">Iron-sulfur</keyword>
<sequence>MLGKYLFRLFAEKVLPEEIEIKGSRCLNNDRNFLCCRGCVRICPRRNLSLQKNDIPKKHDRCTGCGLCISICPTAALNFKELERTKINSRLIQAAQSRSFLKPVCKKLKKSDSSGAILTGCPGSFSLARLIIPPVLGSELYLPFADCREAGCSNFDRVAPWIKNQVEFLKKIFPGCRPFIYTGKKRPGSDGSSSLSGDTDEDDEELDRREVFSSLARKSGEVLEDLTEMGKEELQKRYPGAGKEDSVILPRELLQIICRISAENNSLDINDNLIISARPEFREERCTCCRRCEKLCPTGAIKFTQENPFFYPGRCTGCHVCRSSCPQDALKFVGGLTHDEFTAGRIVLEPGFRLGKCPDCGAPFNLKSGRDKCYFC</sequence>
<keyword evidence="3" id="KW-0408">Iron</keyword>
<evidence type="ECO:0000256" key="2">
    <source>
        <dbReference type="ARBA" id="ARBA00022723"/>
    </source>
</evidence>
<name>A0A1G9SUU5_9FIRM</name>
<dbReference type="GO" id="GO:0051539">
    <property type="term" value="F:4 iron, 4 sulfur cluster binding"/>
    <property type="evidence" value="ECO:0007669"/>
    <property type="project" value="UniProtKB-KW"/>
</dbReference>
<dbReference type="PROSITE" id="PS00198">
    <property type="entry name" value="4FE4S_FER_1"/>
    <property type="match status" value="3"/>
</dbReference>
<dbReference type="GO" id="GO:0046872">
    <property type="term" value="F:metal ion binding"/>
    <property type="evidence" value="ECO:0007669"/>
    <property type="project" value="UniProtKB-KW"/>
</dbReference>
<dbReference type="STRING" id="321763.SAMN04488692_13121"/>
<keyword evidence="1" id="KW-0004">4Fe-4S</keyword>
<dbReference type="Gene3D" id="3.30.70.20">
    <property type="match status" value="2"/>
</dbReference>
<dbReference type="RefSeq" id="WP_089762066.1">
    <property type="nucleotide sequence ID" value="NZ_FNGO01000031.1"/>
</dbReference>
<dbReference type="InterPro" id="IPR017896">
    <property type="entry name" value="4Fe4S_Fe-S-bd"/>
</dbReference>
<reference evidence="7 8" key="1">
    <citation type="submission" date="2016-10" db="EMBL/GenBank/DDBJ databases">
        <authorList>
            <person name="de Groot N.N."/>
        </authorList>
    </citation>
    <scope>NUCLEOTIDE SEQUENCE [LARGE SCALE GENOMIC DNA]</scope>
    <source>
        <strain evidence="7 8">SLAS-1</strain>
    </source>
</reference>
<evidence type="ECO:0000313" key="8">
    <source>
        <dbReference type="Proteomes" id="UP000199476"/>
    </source>
</evidence>
<dbReference type="AlphaFoldDB" id="A0A1G9SUU5"/>
<feature type="domain" description="4Fe-4S ferredoxin-type" evidence="6">
    <location>
        <begin position="277"/>
        <end position="306"/>
    </location>
</feature>
<dbReference type="InterPro" id="IPR017900">
    <property type="entry name" value="4Fe4S_Fe_S_CS"/>
</dbReference>
<feature type="region of interest" description="Disordered" evidence="5">
    <location>
        <begin position="184"/>
        <end position="207"/>
    </location>
</feature>